<evidence type="ECO:0000256" key="8">
    <source>
        <dbReference type="RuleBase" id="RU000688"/>
    </source>
</evidence>
<name>A0A8C5PFQ2_9ANUR</name>
<dbReference type="GeneTree" id="ENSGT01150000286998"/>
<feature type="transmembrane region" description="Helical" evidence="10">
    <location>
        <begin position="75"/>
        <end position="95"/>
    </location>
</feature>
<dbReference type="InterPro" id="IPR017452">
    <property type="entry name" value="GPCR_Rhodpsn_7TM"/>
</dbReference>
<accession>A0A8C5PFQ2</accession>
<proteinExistence type="inferred from homology"/>
<sequence>MQHSDSVTMNNPEGVMLINASSISWMDPCVHETWLENILLSVCYVLGLLVGGFGNILALSLFIRDRQPRSPSDIFLLHLALSDLFLLLSLPTRLYYHLSSNSWPFGSMPCRLSGFVFYLNMYASLYFLAGISIDRYLAIVHPLNSIKFRKPLHAHVICILLWAIVAFATAPLLLSRHQAVVENSCRLLYRETPSLRALTSLSAAFAIPFLGTVTCYGLILKRLRQGGDRKPKERAVKMVLLVLTIFLICFVPYHLSRALYHVLMPGGEDTAVLSSCNLRQGLALANRFTSCLSTLNAALDPLVYFFAVKKFRQTLLRLPCRRHDGGDQKNRQENQTEDSSLSAKTEV</sequence>
<dbReference type="PROSITE" id="PS00237">
    <property type="entry name" value="G_PROTEIN_RECEP_F1_1"/>
    <property type="match status" value="1"/>
</dbReference>
<protein>
    <submittedName>
        <fullName evidence="12">G protein-coupled receptor 17</fullName>
    </submittedName>
</protein>
<dbReference type="AlphaFoldDB" id="A0A8C5PFQ2"/>
<comment type="subcellular location">
    <subcellularLocation>
        <location evidence="1">Membrane</location>
        <topology evidence="1">Multi-pass membrane protein</topology>
    </subcellularLocation>
</comment>
<dbReference type="InterPro" id="IPR000276">
    <property type="entry name" value="GPCR_Rhodpsn"/>
</dbReference>
<feature type="domain" description="G-protein coupled receptors family 1 profile" evidence="11">
    <location>
        <begin position="54"/>
        <end position="304"/>
    </location>
</feature>
<dbReference type="Gene3D" id="1.20.1070.10">
    <property type="entry name" value="Rhodopsin 7-helix transmembrane proteins"/>
    <property type="match status" value="1"/>
</dbReference>
<evidence type="ECO:0000256" key="4">
    <source>
        <dbReference type="ARBA" id="ARBA00023040"/>
    </source>
</evidence>
<dbReference type="InterPro" id="IPR047160">
    <property type="entry name" value="GP183-like"/>
</dbReference>
<keyword evidence="2 8" id="KW-0812">Transmembrane</keyword>
<feature type="transmembrane region" description="Helical" evidence="10">
    <location>
        <begin position="154"/>
        <end position="174"/>
    </location>
</feature>
<evidence type="ECO:0000313" key="12">
    <source>
        <dbReference type="Ensembl" id="ENSLLEP00000019724.1"/>
    </source>
</evidence>
<keyword evidence="13" id="KW-1185">Reference proteome</keyword>
<keyword evidence="3 10" id="KW-1133">Transmembrane helix</keyword>
<evidence type="ECO:0000256" key="2">
    <source>
        <dbReference type="ARBA" id="ARBA00022692"/>
    </source>
</evidence>
<dbReference type="GO" id="GO:0004930">
    <property type="term" value="F:G protein-coupled receptor activity"/>
    <property type="evidence" value="ECO:0007669"/>
    <property type="project" value="UniProtKB-KW"/>
</dbReference>
<evidence type="ECO:0000259" key="11">
    <source>
        <dbReference type="PROSITE" id="PS50262"/>
    </source>
</evidence>
<feature type="transmembrane region" description="Helical" evidence="10">
    <location>
        <begin position="238"/>
        <end position="255"/>
    </location>
</feature>
<evidence type="ECO:0000256" key="6">
    <source>
        <dbReference type="ARBA" id="ARBA00023170"/>
    </source>
</evidence>
<gene>
    <name evidence="12" type="primary">GPR17</name>
</gene>
<feature type="transmembrane region" description="Helical" evidence="10">
    <location>
        <begin position="38"/>
        <end position="63"/>
    </location>
</feature>
<evidence type="ECO:0000256" key="3">
    <source>
        <dbReference type="ARBA" id="ARBA00022989"/>
    </source>
</evidence>
<dbReference type="Proteomes" id="UP000694569">
    <property type="component" value="Unplaced"/>
</dbReference>
<reference evidence="12" key="2">
    <citation type="submission" date="2025-09" db="UniProtKB">
        <authorList>
            <consortium name="Ensembl"/>
        </authorList>
    </citation>
    <scope>IDENTIFICATION</scope>
</reference>
<evidence type="ECO:0000256" key="5">
    <source>
        <dbReference type="ARBA" id="ARBA00023136"/>
    </source>
</evidence>
<feature type="transmembrane region" description="Helical" evidence="10">
    <location>
        <begin position="115"/>
        <end position="133"/>
    </location>
</feature>
<keyword evidence="4 8" id="KW-0297">G-protein coupled receptor</keyword>
<dbReference type="PRINTS" id="PR01157">
    <property type="entry name" value="P2YPURNOCPTR"/>
</dbReference>
<keyword evidence="6 8" id="KW-0675">Receptor</keyword>
<feature type="region of interest" description="Disordered" evidence="9">
    <location>
        <begin position="322"/>
        <end position="347"/>
    </location>
</feature>
<evidence type="ECO:0000256" key="9">
    <source>
        <dbReference type="SAM" id="MobiDB-lite"/>
    </source>
</evidence>
<evidence type="ECO:0000256" key="10">
    <source>
        <dbReference type="SAM" id="Phobius"/>
    </source>
</evidence>
<feature type="compositionally biased region" description="Polar residues" evidence="9">
    <location>
        <begin position="337"/>
        <end position="347"/>
    </location>
</feature>
<dbReference type="PROSITE" id="PS50262">
    <property type="entry name" value="G_PROTEIN_RECEP_F1_2"/>
    <property type="match status" value="1"/>
</dbReference>
<keyword evidence="7 8" id="KW-0807">Transducer</keyword>
<dbReference type="OrthoDB" id="6503655at2759"/>
<comment type="similarity">
    <text evidence="8">Belongs to the G-protein coupled receptor 1 family.</text>
</comment>
<dbReference type="GO" id="GO:0008142">
    <property type="term" value="F:oxysterol binding"/>
    <property type="evidence" value="ECO:0007669"/>
    <property type="project" value="InterPro"/>
</dbReference>
<reference evidence="12" key="1">
    <citation type="submission" date="2025-08" db="UniProtKB">
        <authorList>
            <consortium name="Ensembl"/>
        </authorList>
    </citation>
    <scope>IDENTIFICATION</scope>
</reference>
<dbReference type="PANTHER" id="PTHR24237:SF42">
    <property type="entry name" value="G PROTEIN-COUPLED RECEPTOR 17"/>
    <property type="match status" value="1"/>
</dbReference>
<dbReference type="PANTHER" id="PTHR24237">
    <property type="entry name" value="G-PROTEIN COUPLED RECEPTOR"/>
    <property type="match status" value="1"/>
</dbReference>
<evidence type="ECO:0000313" key="13">
    <source>
        <dbReference type="Proteomes" id="UP000694569"/>
    </source>
</evidence>
<keyword evidence="5 10" id="KW-0472">Membrane</keyword>
<evidence type="ECO:0000256" key="1">
    <source>
        <dbReference type="ARBA" id="ARBA00004141"/>
    </source>
</evidence>
<dbReference type="Ensembl" id="ENSLLET00000020499.1">
    <property type="protein sequence ID" value="ENSLLEP00000019724.1"/>
    <property type="gene ID" value="ENSLLEG00000012521.1"/>
</dbReference>
<evidence type="ECO:0000256" key="7">
    <source>
        <dbReference type="ARBA" id="ARBA00023224"/>
    </source>
</evidence>
<dbReference type="Pfam" id="PF00001">
    <property type="entry name" value="7tm_1"/>
    <property type="match status" value="1"/>
</dbReference>
<dbReference type="PRINTS" id="PR00237">
    <property type="entry name" value="GPCRRHODOPSN"/>
</dbReference>
<dbReference type="SUPFAM" id="SSF81321">
    <property type="entry name" value="Family A G protein-coupled receptor-like"/>
    <property type="match status" value="1"/>
</dbReference>
<dbReference type="GO" id="GO:0016020">
    <property type="term" value="C:membrane"/>
    <property type="evidence" value="ECO:0007669"/>
    <property type="project" value="UniProtKB-SubCell"/>
</dbReference>
<organism evidence="12 13">
    <name type="scientific">Leptobrachium leishanense</name>
    <name type="common">Leishan spiny toad</name>
    <dbReference type="NCBI Taxonomy" id="445787"/>
    <lineage>
        <taxon>Eukaryota</taxon>
        <taxon>Metazoa</taxon>
        <taxon>Chordata</taxon>
        <taxon>Craniata</taxon>
        <taxon>Vertebrata</taxon>
        <taxon>Euteleostomi</taxon>
        <taxon>Amphibia</taxon>
        <taxon>Batrachia</taxon>
        <taxon>Anura</taxon>
        <taxon>Pelobatoidea</taxon>
        <taxon>Megophryidae</taxon>
        <taxon>Leptobrachium</taxon>
    </lineage>
</organism>
<feature type="compositionally biased region" description="Basic and acidic residues" evidence="9">
    <location>
        <begin position="322"/>
        <end position="334"/>
    </location>
</feature>
<feature type="transmembrane region" description="Helical" evidence="10">
    <location>
        <begin position="194"/>
        <end position="218"/>
    </location>
</feature>